<dbReference type="AlphaFoldDB" id="A0A2U1MRI4"/>
<sequence>MLCAFKTITTSRVKSFKAIGSIGEGLELLLCKSALMVELFFARGPYLKYERDILAPGSL</sequence>
<proteinExistence type="predicted"/>
<evidence type="ECO:0000313" key="2">
    <source>
        <dbReference type="Proteomes" id="UP000245207"/>
    </source>
</evidence>
<name>A0A2U1MRI4_ARTAN</name>
<dbReference type="Proteomes" id="UP000245207">
    <property type="component" value="Unassembled WGS sequence"/>
</dbReference>
<keyword evidence="2" id="KW-1185">Reference proteome</keyword>
<reference evidence="1 2" key="1">
    <citation type="journal article" date="2018" name="Mol. Plant">
        <title>The genome of Artemisia annua provides insight into the evolution of Asteraceae family and artemisinin biosynthesis.</title>
        <authorList>
            <person name="Shen Q."/>
            <person name="Zhang L."/>
            <person name="Liao Z."/>
            <person name="Wang S."/>
            <person name="Yan T."/>
            <person name="Shi P."/>
            <person name="Liu M."/>
            <person name="Fu X."/>
            <person name="Pan Q."/>
            <person name="Wang Y."/>
            <person name="Lv Z."/>
            <person name="Lu X."/>
            <person name="Zhang F."/>
            <person name="Jiang W."/>
            <person name="Ma Y."/>
            <person name="Chen M."/>
            <person name="Hao X."/>
            <person name="Li L."/>
            <person name="Tang Y."/>
            <person name="Lv G."/>
            <person name="Zhou Y."/>
            <person name="Sun X."/>
            <person name="Brodelius P.E."/>
            <person name="Rose J.K.C."/>
            <person name="Tang K."/>
        </authorList>
    </citation>
    <scope>NUCLEOTIDE SEQUENCE [LARGE SCALE GENOMIC DNA]</scope>
    <source>
        <strain evidence="2">cv. Huhao1</strain>
        <tissue evidence="1">Leaf</tissue>
    </source>
</reference>
<dbReference type="EMBL" id="PKPP01004544">
    <property type="protein sequence ID" value="PWA63859.1"/>
    <property type="molecule type" value="Genomic_DNA"/>
</dbReference>
<protein>
    <submittedName>
        <fullName evidence="1">Proteinase inhibitor, propeptide</fullName>
    </submittedName>
</protein>
<gene>
    <name evidence="1" type="ORF">CTI12_AA349340</name>
</gene>
<accession>A0A2U1MRI4</accession>
<organism evidence="1 2">
    <name type="scientific">Artemisia annua</name>
    <name type="common">Sweet wormwood</name>
    <dbReference type="NCBI Taxonomy" id="35608"/>
    <lineage>
        <taxon>Eukaryota</taxon>
        <taxon>Viridiplantae</taxon>
        <taxon>Streptophyta</taxon>
        <taxon>Embryophyta</taxon>
        <taxon>Tracheophyta</taxon>
        <taxon>Spermatophyta</taxon>
        <taxon>Magnoliopsida</taxon>
        <taxon>eudicotyledons</taxon>
        <taxon>Gunneridae</taxon>
        <taxon>Pentapetalae</taxon>
        <taxon>asterids</taxon>
        <taxon>campanulids</taxon>
        <taxon>Asterales</taxon>
        <taxon>Asteraceae</taxon>
        <taxon>Asteroideae</taxon>
        <taxon>Anthemideae</taxon>
        <taxon>Artemisiinae</taxon>
        <taxon>Artemisia</taxon>
    </lineage>
</organism>
<comment type="caution">
    <text evidence="1">The sequence shown here is derived from an EMBL/GenBank/DDBJ whole genome shotgun (WGS) entry which is preliminary data.</text>
</comment>
<evidence type="ECO:0000313" key="1">
    <source>
        <dbReference type="EMBL" id="PWA63859.1"/>
    </source>
</evidence>